<feature type="region of interest" description="Disordered" evidence="1">
    <location>
        <begin position="118"/>
        <end position="185"/>
    </location>
</feature>
<dbReference type="EMBL" id="KZ613943">
    <property type="protein sequence ID" value="PMD42588.1"/>
    <property type="molecule type" value="Genomic_DNA"/>
</dbReference>
<sequence>MAPYDSDSSGGEEDEYTETNVLLGYASKEPSDDTISHLGGRPTWFDLMTPSSAALAKCKVCNDLMVLLLQLNGDLPEYFPGHERRLYVMACRRKTCRRKDGSVKALRGIRITEVAAKDKRKVNDKKESKAEASIPTSGTNLGESLFGTKPSSSSTSANPFSTNTKSSAQSNTFSTSSSTSKNPFAAAKLPVSETAAKPPQTLSKASDLPKTFATALSLNNDGHQTGPLTPPEPWPKDSEFPPAYPLYYLVDANYEILDKIEEPPIPSQTMDIDEGSGGTSEKEDKDVFESSIDKTFQKFADRLAQNPEQVIRYEFKGLPLLYSKHDEVGKLLANWGKDNSKVTTASVNGSRIPRCGNCGAGRVFEVQLTPHAILELEREETSIDGMEWGTILVGVCERDCQQKGVSDGGIGYVEEWAGVQWEELNERR</sequence>
<dbReference type="STRING" id="1149755.A0A2J6RVQ1"/>
<organism evidence="3 4">
    <name type="scientific">Hyaloscypha variabilis (strain UAMH 11265 / GT02V1 / F)</name>
    <name type="common">Meliniomyces variabilis</name>
    <dbReference type="NCBI Taxonomy" id="1149755"/>
    <lineage>
        <taxon>Eukaryota</taxon>
        <taxon>Fungi</taxon>
        <taxon>Dikarya</taxon>
        <taxon>Ascomycota</taxon>
        <taxon>Pezizomycotina</taxon>
        <taxon>Leotiomycetes</taxon>
        <taxon>Helotiales</taxon>
        <taxon>Hyaloscyphaceae</taxon>
        <taxon>Hyaloscypha</taxon>
        <taxon>Hyaloscypha variabilis</taxon>
    </lineage>
</organism>
<keyword evidence="4" id="KW-1185">Reference proteome</keyword>
<evidence type="ECO:0000313" key="4">
    <source>
        <dbReference type="Proteomes" id="UP000235786"/>
    </source>
</evidence>
<accession>A0A2J6RVQ1</accession>
<feature type="region of interest" description="Disordered" evidence="1">
    <location>
        <begin position="265"/>
        <end position="285"/>
    </location>
</feature>
<feature type="region of interest" description="Disordered" evidence="1">
    <location>
        <begin position="217"/>
        <end position="237"/>
    </location>
</feature>
<proteinExistence type="predicted"/>
<dbReference type="OrthoDB" id="443682at2759"/>
<name>A0A2J6RVQ1_HYAVF</name>
<dbReference type="Pfam" id="PF04194">
    <property type="entry name" value="PDCD2_C"/>
    <property type="match status" value="1"/>
</dbReference>
<protein>
    <recommendedName>
        <fullName evidence="2">Programmed cell death protein 2 C-terminal domain-containing protein</fullName>
    </recommendedName>
</protein>
<dbReference type="GO" id="GO:0005737">
    <property type="term" value="C:cytoplasm"/>
    <property type="evidence" value="ECO:0007669"/>
    <property type="project" value="InterPro"/>
</dbReference>
<feature type="compositionally biased region" description="Low complexity" evidence="1">
    <location>
        <begin position="144"/>
        <end position="180"/>
    </location>
</feature>
<feature type="compositionally biased region" description="Polar residues" evidence="1">
    <location>
        <begin position="217"/>
        <end position="227"/>
    </location>
</feature>
<dbReference type="PANTHER" id="PTHR47524">
    <property type="entry name" value="20S RRNA ACCUMULATION PROTEIN 4"/>
    <property type="match status" value="1"/>
</dbReference>
<dbReference type="InterPro" id="IPR007320">
    <property type="entry name" value="PDCD2_C"/>
</dbReference>
<dbReference type="PANTHER" id="PTHR47524:SF1">
    <property type="entry name" value="20S RRNA ACCUMULATION PROTEIN 4"/>
    <property type="match status" value="1"/>
</dbReference>
<feature type="domain" description="Programmed cell death protein 2 C-terminal" evidence="2">
    <location>
        <begin position="293"/>
        <end position="421"/>
    </location>
</feature>
<evidence type="ECO:0000256" key="1">
    <source>
        <dbReference type="SAM" id="MobiDB-lite"/>
    </source>
</evidence>
<dbReference type="Proteomes" id="UP000235786">
    <property type="component" value="Unassembled WGS sequence"/>
</dbReference>
<reference evidence="3 4" key="1">
    <citation type="submission" date="2016-04" db="EMBL/GenBank/DDBJ databases">
        <title>A degradative enzymes factory behind the ericoid mycorrhizal symbiosis.</title>
        <authorList>
            <consortium name="DOE Joint Genome Institute"/>
            <person name="Martino E."/>
            <person name="Morin E."/>
            <person name="Grelet G."/>
            <person name="Kuo A."/>
            <person name="Kohler A."/>
            <person name="Daghino S."/>
            <person name="Barry K."/>
            <person name="Choi C."/>
            <person name="Cichocki N."/>
            <person name="Clum A."/>
            <person name="Copeland A."/>
            <person name="Hainaut M."/>
            <person name="Haridas S."/>
            <person name="Labutti K."/>
            <person name="Lindquist E."/>
            <person name="Lipzen A."/>
            <person name="Khouja H.-R."/>
            <person name="Murat C."/>
            <person name="Ohm R."/>
            <person name="Olson A."/>
            <person name="Spatafora J."/>
            <person name="Veneault-Fourrey C."/>
            <person name="Henrissat B."/>
            <person name="Grigoriev I."/>
            <person name="Martin F."/>
            <person name="Perotto S."/>
        </authorList>
    </citation>
    <scope>NUCLEOTIDE SEQUENCE [LARGE SCALE GENOMIC DNA]</scope>
    <source>
        <strain evidence="3 4">F</strain>
    </source>
</reference>
<dbReference type="GO" id="GO:0030490">
    <property type="term" value="P:maturation of SSU-rRNA"/>
    <property type="evidence" value="ECO:0007669"/>
    <property type="project" value="TreeGrafter"/>
</dbReference>
<evidence type="ECO:0000313" key="3">
    <source>
        <dbReference type="EMBL" id="PMD42588.1"/>
    </source>
</evidence>
<dbReference type="AlphaFoldDB" id="A0A2J6RVQ1"/>
<evidence type="ECO:0000259" key="2">
    <source>
        <dbReference type="Pfam" id="PF04194"/>
    </source>
</evidence>
<gene>
    <name evidence="3" type="ORF">L207DRAFT_457010</name>
</gene>